<dbReference type="OrthoDB" id="5678609at2"/>
<evidence type="ECO:0000313" key="2">
    <source>
        <dbReference type="Proteomes" id="UP000266258"/>
    </source>
</evidence>
<reference evidence="1 2" key="1">
    <citation type="submission" date="2017-08" db="EMBL/GenBank/DDBJ databases">
        <title>Reclassification of Bisgaard taxon 37 and 44.</title>
        <authorList>
            <person name="Christensen H."/>
        </authorList>
    </citation>
    <scope>NUCLEOTIDE SEQUENCE [LARGE SCALE GENOMIC DNA]</scope>
    <source>
        <strain evidence="1 2">B96_4</strain>
    </source>
</reference>
<name>A0A3A1Y6N9_9GAMM</name>
<evidence type="ECO:0008006" key="3">
    <source>
        <dbReference type="Google" id="ProtNLM"/>
    </source>
</evidence>
<gene>
    <name evidence="1" type="ORF">CJP74_00480</name>
</gene>
<proteinExistence type="predicted"/>
<accession>A0A3A1Y6N9</accession>
<comment type="caution">
    <text evidence="1">The sequence shown here is derived from an EMBL/GenBank/DDBJ whole genome shotgun (WGS) entry which is preliminary data.</text>
</comment>
<sequence>MTLANLDNSISIVTAFYDLGRANWKGFERSVDYYFNNFARLAQLENEMVVYVASEEHKERVLALRGNRKTEVVIYDLFKEQADLVQRVKAVLENPEYKSKVKPELLENGNIEYFNAEYDVVNFAKTLFINHAIENNLVSHEQVAWVDFGYHRNKKFCKNISEWRFAFTPDKINFFNVIKAKRIPPFNTEEQIFRFMYENIVYIVGCIIVGNRKAWQEFNQLLYPIIDELLARNIIDDDQGVYMYCVHKKPELFKINYVGKRWRIQNIVNNYNDQTLRAKVFQFWQKIKG</sequence>
<keyword evidence="2" id="KW-1185">Reference proteome</keyword>
<evidence type="ECO:0000313" key="1">
    <source>
        <dbReference type="EMBL" id="RIY33933.1"/>
    </source>
</evidence>
<organism evidence="1 2">
    <name type="scientific">Psittacicella melopsittaci</name>
    <dbReference type="NCBI Taxonomy" id="2028576"/>
    <lineage>
        <taxon>Bacteria</taxon>
        <taxon>Pseudomonadati</taxon>
        <taxon>Pseudomonadota</taxon>
        <taxon>Gammaproteobacteria</taxon>
        <taxon>Pasteurellales</taxon>
        <taxon>Psittacicellaceae</taxon>
        <taxon>Psittacicella</taxon>
    </lineage>
</organism>
<protein>
    <recommendedName>
        <fullName evidence="3">Protein YibB</fullName>
    </recommendedName>
</protein>
<dbReference type="InterPro" id="IPR011735">
    <property type="entry name" value="WlaTC/HtrL_glycosyltransf"/>
</dbReference>
<dbReference type="Proteomes" id="UP000266258">
    <property type="component" value="Unassembled WGS sequence"/>
</dbReference>
<dbReference type="Pfam" id="PF09612">
    <property type="entry name" value="HtrL_YibB"/>
    <property type="match status" value="1"/>
</dbReference>
<dbReference type="AlphaFoldDB" id="A0A3A1Y6N9"/>
<dbReference type="EMBL" id="NRJH01000005">
    <property type="protein sequence ID" value="RIY33933.1"/>
    <property type="molecule type" value="Genomic_DNA"/>
</dbReference>